<evidence type="ECO:0000259" key="1">
    <source>
        <dbReference type="Pfam" id="PF01243"/>
    </source>
</evidence>
<dbReference type="Gene3D" id="2.30.110.10">
    <property type="entry name" value="Electron Transport, Fmn-binding Protein, Chain A"/>
    <property type="match status" value="1"/>
</dbReference>
<dbReference type="RefSeq" id="WP_386764046.1">
    <property type="nucleotide sequence ID" value="NZ_JBHSTI010000008.1"/>
</dbReference>
<evidence type="ECO:0000313" key="2">
    <source>
        <dbReference type="EMBL" id="MFC6236999.1"/>
    </source>
</evidence>
<dbReference type="InterPro" id="IPR012349">
    <property type="entry name" value="Split_barrel_FMN-bd"/>
</dbReference>
<protein>
    <submittedName>
        <fullName evidence="2">Pyridoxamine 5'-phosphate oxidase family protein</fullName>
    </submittedName>
</protein>
<dbReference type="InterPro" id="IPR011576">
    <property type="entry name" value="Pyridox_Oxase_N"/>
</dbReference>
<comment type="caution">
    <text evidence="2">The sequence shown here is derived from an EMBL/GenBank/DDBJ whole genome shotgun (WGS) entry which is preliminary data.</text>
</comment>
<dbReference type="PANTHER" id="PTHR42815:SF2">
    <property type="entry name" value="FAD-BINDING, PUTATIVE (AFU_ORTHOLOGUE AFUA_6G07600)-RELATED"/>
    <property type="match status" value="1"/>
</dbReference>
<accession>A0ABW1SXK9</accession>
<feature type="domain" description="Pyridoxamine 5'-phosphate oxidase N-terminal" evidence="1">
    <location>
        <begin position="35"/>
        <end position="128"/>
    </location>
</feature>
<dbReference type="PANTHER" id="PTHR42815">
    <property type="entry name" value="FAD-BINDING, PUTATIVE (AFU_ORTHOLOGUE AFUA_6G07600)-RELATED"/>
    <property type="match status" value="1"/>
</dbReference>
<name>A0ABW1SXK9_9ACTN</name>
<organism evidence="2 3">
    <name type="scientific">Longivirga aurantiaca</name>
    <dbReference type="NCBI Taxonomy" id="1837743"/>
    <lineage>
        <taxon>Bacteria</taxon>
        <taxon>Bacillati</taxon>
        <taxon>Actinomycetota</taxon>
        <taxon>Actinomycetes</taxon>
        <taxon>Sporichthyales</taxon>
        <taxon>Sporichthyaceae</taxon>
        <taxon>Longivirga</taxon>
    </lineage>
</organism>
<proteinExistence type="predicted"/>
<gene>
    <name evidence="2" type="ORF">ACFQGU_03865</name>
</gene>
<evidence type="ECO:0000313" key="3">
    <source>
        <dbReference type="Proteomes" id="UP001596138"/>
    </source>
</evidence>
<keyword evidence="3" id="KW-1185">Reference proteome</keyword>
<dbReference type="Pfam" id="PF01243">
    <property type="entry name" value="PNPOx_N"/>
    <property type="match status" value="1"/>
</dbReference>
<dbReference type="SUPFAM" id="SSF50475">
    <property type="entry name" value="FMN-binding split barrel"/>
    <property type="match status" value="1"/>
</dbReference>
<sequence length="205" mass="22983">MAAGFHAGSRSLQDRFDTRALADRIDSLLVTDTIDDGHRAFIETRDMFFLASADAEGRPTCSYKGGEPGFVRVVDERTVAFPSYDGNGMYLSTGNVLVNPHVGLLFLDLERGSRMRLEGEASIDLDDPLIGAYHEAQFVVRVRARAVYPNCPRYIHRYQLVRRSSFVPRNDCPTPVPDWKRSDWAYDALPAADPARDADRESLGR</sequence>
<dbReference type="Proteomes" id="UP001596138">
    <property type="component" value="Unassembled WGS sequence"/>
</dbReference>
<dbReference type="EMBL" id="JBHSTI010000008">
    <property type="protein sequence ID" value="MFC6236999.1"/>
    <property type="molecule type" value="Genomic_DNA"/>
</dbReference>
<reference evidence="3" key="1">
    <citation type="journal article" date="2019" name="Int. J. Syst. Evol. Microbiol.">
        <title>The Global Catalogue of Microorganisms (GCM) 10K type strain sequencing project: providing services to taxonomists for standard genome sequencing and annotation.</title>
        <authorList>
            <consortium name="The Broad Institute Genomics Platform"/>
            <consortium name="The Broad Institute Genome Sequencing Center for Infectious Disease"/>
            <person name="Wu L."/>
            <person name="Ma J."/>
        </authorList>
    </citation>
    <scope>NUCLEOTIDE SEQUENCE [LARGE SCALE GENOMIC DNA]</scope>
    <source>
        <strain evidence="3">CGMCC 4.7317</strain>
    </source>
</reference>